<dbReference type="EMBL" id="LT549890">
    <property type="protein sequence ID" value="SAI85250.1"/>
    <property type="molecule type" value="Genomic_DNA"/>
</dbReference>
<evidence type="ECO:0000313" key="1">
    <source>
        <dbReference type="EMBL" id="SAI85250.1"/>
    </source>
</evidence>
<dbReference type="Proteomes" id="UP000076770">
    <property type="component" value="Chromosome i"/>
</dbReference>
<organism evidence="1 2">
    <name type="scientific">Saccharolobus solfataricus</name>
    <name type="common">Sulfolobus solfataricus</name>
    <dbReference type="NCBI Taxonomy" id="2287"/>
    <lineage>
        <taxon>Archaea</taxon>
        <taxon>Thermoproteota</taxon>
        <taxon>Thermoprotei</taxon>
        <taxon>Sulfolobales</taxon>
        <taxon>Sulfolobaceae</taxon>
        <taxon>Saccharolobus</taxon>
    </lineage>
</organism>
<protein>
    <submittedName>
        <fullName evidence="1">Uncharacterized protein</fullName>
    </submittedName>
</protein>
<proteinExistence type="predicted"/>
<sequence length="54" mass="6639">MQWCFTNFTQNDTISMEEKNIRAELEKSAYFNTRSKKFSYLLKKLTENEFIYKE</sequence>
<dbReference type="PATRIC" id="fig|2287.9.peg.1775"/>
<name>A0A157T1Y2_SACSO</name>
<dbReference type="AlphaFoldDB" id="A0A157T1Y2"/>
<accession>A0A157T1Y2</accession>
<evidence type="ECO:0000313" key="2">
    <source>
        <dbReference type="Proteomes" id="UP000076770"/>
    </source>
</evidence>
<reference evidence="2" key="1">
    <citation type="submission" date="2016-04" db="EMBL/GenBank/DDBJ databases">
        <authorList>
            <person name="Shah S.A."/>
            <person name="Garrett R.A."/>
        </authorList>
    </citation>
    <scope>NUCLEOTIDE SEQUENCE [LARGE SCALE GENOMIC DNA]</scope>
    <source>
        <strain evidence="2">ATCC 35091 / DSM 1616 / JCM 8930 / NBRC 15331 / P1</strain>
    </source>
</reference>
<gene>
    <name evidence="1" type="ORF">SSOP1_1696</name>
</gene>